<dbReference type="Proteomes" id="UP000789702">
    <property type="component" value="Unassembled WGS sequence"/>
</dbReference>
<gene>
    <name evidence="1" type="ORF">DHETER_LOCUS15752</name>
</gene>
<reference evidence="1" key="1">
    <citation type="submission" date="2021-06" db="EMBL/GenBank/DDBJ databases">
        <authorList>
            <person name="Kallberg Y."/>
            <person name="Tangrot J."/>
            <person name="Rosling A."/>
        </authorList>
    </citation>
    <scope>NUCLEOTIDE SEQUENCE</scope>
    <source>
        <strain evidence="1">IL203A</strain>
    </source>
</reference>
<name>A0ACA9QYT8_9GLOM</name>
<dbReference type="EMBL" id="CAJVPU010056024">
    <property type="protein sequence ID" value="CAG8769631.1"/>
    <property type="molecule type" value="Genomic_DNA"/>
</dbReference>
<accession>A0ACA9QYT8</accession>
<feature type="non-terminal residue" evidence="1">
    <location>
        <position position="122"/>
    </location>
</feature>
<evidence type="ECO:0000313" key="1">
    <source>
        <dbReference type="EMBL" id="CAG8769631.1"/>
    </source>
</evidence>
<organism evidence="1 2">
    <name type="scientific">Dentiscutata heterogama</name>
    <dbReference type="NCBI Taxonomy" id="1316150"/>
    <lineage>
        <taxon>Eukaryota</taxon>
        <taxon>Fungi</taxon>
        <taxon>Fungi incertae sedis</taxon>
        <taxon>Mucoromycota</taxon>
        <taxon>Glomeromycotina</taxon>
        <taxon>Glomeromycetes</taxon>
        <taxon>Diversisporales</taxon>
        <taxon>Gigasporaceae</taxon>
        <taxon>Dentiscutata</taxon>
    </lineage>
</organism>
<sequence length="122" mass="13789">MPSKNNSEPSTFTTSIFTRWLKGQLSRSDKSKENSNGFSFKKVFSNIPGSSFTSQRLSKNLEKRLKRSKSLTSSSKRPNSVCAEPNYWVNDEIIEGAEFLSPFFSGPDIYELPVPKKFQAPI</sequence>
<keyword evidence="2" id="KW-1185">Reference proteome</keyword>
<comment type="caution">
    <text evidence="1">The sequence shown here is derived from an EMBL/GenBank/DDBJ whole genome shotgun (WGS) entry which is preliminary data.</text>
</comment>
<protein>
    <submittedName>
        <fullName evidence="1">6590_t:CDS:1</fullName>
    </submittedName>
</protein>
<proteinExistence type="predicted"/>
<evidence type="ECO:0000313" key="2">
    <source>
        <dbReference type="Proteomes" id="UP000789702"/>
    </source>
</evidence>